<dbReference type="GO" id="GO:0005886">
    <property type="term" value="C:plasma membrane"/>
    <property type="evidence" value="ECO:0007669"/>
    <property type="project" value="UniProtKB-SubCell"/>
</dbReference>
<dbReference type="PIRSF" id="PIRSF016636">
    <property type="entry name" value="AlgI_DltB"/>
    <property type="match status" value="1"/>
</dbReference>
<feature type="transmembrane region" description="Helical" evidence="8">
    <location>
        <begin position="428"/>
        <end position="447"/>
    </location>
</feature>
<dbReference type="PIRSF" id="PIRSF500217">
    <property type="entry name" value="AlgI"/>
    <property type="match status" value="1"/>
</dbReference>
<feature type="transmembrane region" description="Helical" evidence="8">
    <location>
        <begin position="137"/>
        <end position="157"/>
    </location>
</feature>
<keyword evidence="3 7" id="KW-1003">Cell membrane</keyword>
<protein>
    <submittedName>
        <fullName evidence="9">D-alanyl-lipoteichoic acid acyltransferase DltB, MBOAT superfamily</fullName>
    </submittedName>
</protein>
<proteinExistence type="inferred from homology"/>
<evidence type="ECO:0000256" key="2">
    <source>
        <dbReference type="ARBA" id="ARBA00010323"/>
    </source>
</evidence>
<evidence type="ECO:0000256" key="7">
    <source>
        <dbReference type="PIRNR" id="PIRNR016636"/>
    </source>
</evidence>
<organism evidence="9 10">
    <name type="scientific">Butyrivibrio proteoclasticus</name>
    <dbReference type="NCBI Taxonomy" id="43305"/>
    <lineage>
        <taxon>Bacteria</taxon>
        <taxon>Bacillati</taxon>
        <taxon>Bacillota</taxon>
        <taxon>Clostridia</taxon>
        <taxon>Lachnospirales</taxon>
        <taxon>Lachnospiraceae</taxon>
        <taxon>Butyrivibrio</taxon>
    </lineage>
</organism>
<keyword evidence="10" id="KW-1185">Reference proteome</keyword>
<dbReference type="Proteomes" id="UP000182624">
    <property type="component" value="Unassembled WGS sequence"/>
</dbReference>
<evidence type="ECO:0000256" key="3">
    <source>
        <dbReference type="ARBA" id="ARBA00022475"/>
    </source>
</evidence>
<evidence type="ECO:0000256" key="6">
    <source>
        <dbReference type="ARBA" id="ARBA00023136"/>
    </source>
</evidence>
<dbReference type="PANTHER" id="PTHR13285">
    <property type="entry name" value="ACYLTRANSFERASE"/>
    <property type="match status" value="1"/>
</dbReference>
<dbReference type="GO" id="GO:0016746">
    <property type="term" value="F:acyltransferase activity"/>
    <property type="evidence" value="ECO:0007669"/>
    <property type="project" value="UniProtKB-KW"/>
</dbReference>
<feature type="transmembrane region" description="Helical" evidence="8">
    <location>
        <begin position="474"/>
        <end position="492"/>
    </location>
</feature>
<feature type="transmembrane region" description="Helical" evidence="8">
    <location>
        <begin position="340"/>
        <end position="360"/>
    </location>
</feature>
<keyword evidence="5 8" id="KW-1133">Transmembrane helix</keyword>
<keyword evidence="7 9" id="KW-0012">Acyltransferase</keyword>
<feature type="transmembrane region" description="Helical" evidence="8">
    <location>
        <begin position="6"/>
        <end position="26"/>
    </location>
</feature>
<gene>
    <name evidence="9" type="ORF">SAMN04487928_10151</name>
</gene>
<dbReference type="InterPro" id="IPR051085">
    <property type="entry name" value="MB_O-acyltransferase"/>
</dbReference>
<feature type="transmembrane region" description="Helical" evidence="8">
    <location>
        <begin position="372"/>
        <end position="392"/>
    </location>
</feature>
<feature type="transmembrane region" description="Helical" evidence="8">
    <location>
        <begin position="78"/>
        <end position="96"/>
    </location>
</feature>
<accession>A0A1I5PML4</accession>
<comment type="subcellular location">
    <subcellularLocation>
        <location evidence="1">Cell membrane</location>
        <topology evidence="1">Multi-pass membrane protein</topology>
    </subcellularLocation>
</comment>
<feature type="transmembrane region" description="Helical" evidence="8">
    <location>
        <begin position="311"/>
        <end position="328"/>
    </location>
</feature>
<dbReference type="OrthoDB" id="9805788at2"/>
<sequence>MGITSFYFLLFFVITVAVYYTVPLLFKGKGQWVVLLLASIAYYLLSGNGVLILYPLFASFATWGLLKFLKKTADTSKRRMVLCLELAALLGILIFLKYTKLIHGGSIATPLGLSFYTFILLGYFIEVYNGLAEAGESFLKTALIGMYFPVMISGPIFQIRETGKQFFERHKLNYKNITFGAQRMLWGFFKELVISERLAVVVNTIYNNDTEYPGAYIMLGTVLFALQLYTNFSGCMDIVIGASECFGIILPENFTTPFFAKNISEYWRRWHITLGVWMRENVFYPLLRSKMIMNLGKFLKGKLGKKKGKQYTTYVAMFILWFSVGLWHGGEMKYVIGSGLLHWAYIVIGELTLPFFTWLFGEKLKINMKGKFADMVRVVRTFILVCIGDLFFRADNVPHALRMLKESVSTFNPQIFVDGSLLNLGIDIVDWGIVVVSLIILACASVMQYRMENAKAEADNNYKNVREFIADRPIVLRWCIYIAFLFFVILIAEYGPGYSAAEFIYKDF</sequence>
<feature type="transmembrane region" description="Helical" evidence="8">
    <location>
        <begin position="108"/>
        <end position="125"/>
    </location>
</feature>
<dbReference type="PANTHER" id="PTHR13285:SF18">
    <property type="entry name" value="PROTEIN-CYSTEINE N-PALMITOYLTRANSFERASE RASP"/>
    <property type="match status" value="1"/>
</dbReference>
<dbReference type="InterPro" id="IPR028362">
    <property type="entry name" value="AlgI"/>
</dbReference>
<reference evidence="10" key="1">
    <citation type="submission" date="2016-10" db="EMBL/GenBank/DDBJ databases">
        <authorList>
            <person name="Varghese N."/>
            <person name="Submissions S."/>
        </authorList>
    </citation>
    <scope>NUCLEOTIDE SEQUENCE [LARGE SCALE GENOMIC DNA]</scope>
    <source>
        <strain evidence="10">P18</strain>
    </source>
</reference>
<evidence type="ECO:0000256" key="1">
    <source>
        <dbReference type="ARBA" id="ARBA00004651"/>
    </source>
</evidence>
<dbReference type="RefSeq" id="WP_074882737.1">
    <property type="nucleotide sequence ID" value="NZ_FOXO01000001.1"/>
</dbReference>
<evidence type="ECO:0000256" key="8">
    <source>
        <dbReference type="SAM" id="Phobius"/>
    </source>
</evidence>
<comment type="similarity">
    <text evidence="2 7">Belongs to the membrane-bound acyltransferase family.</text>
</comment>
<dbReference type="Pfam" id="PF03062">
    <property type="entry name" value="MBOAT"/>
    <property type="match status" value="1"/>
</dbReference>
<keyword evidence="6 7" id="KW-0472">Membrane</keyword>
<evidence type="ECO:0000256" key="5">
    <source>
        <dbReference type="ARBA" id="ARBA00022989"/>
    </source>
</evidence>
<dbReference type="InterPro" id="IPR024194">
    <property type="entry name" value="Ac/AlaTfrase_AlgI/DltB"/>
</dbReference>
<keyword evidence="7 9" id="KW-0808">Transferase</keyword>
<dbReference type="GO" id="GO:0042121">
    <property type="term" value="P:alginic acid biosynthetic process"/>
    <property type="evidence" value="ECO:0007669"/>
    <property type="project" value="InterPro"/>
</dbReference>
<evidence type="ECO:0000256" key="4">
    <source>
        <dbReference type="ARBA" id="ARBA00022692"/>
    </source>
</evidence>
<keyword evidence="4 8" id="KW-0812">Transmembrane</keyword>
<evidence type="ECO:0000313" key="9">
    <source>
        <dbReference type="EMBL" id="SFP34776.1"/>
    </source>
</evidence>
<feature type="transmembrane region" description="Helical" evidence="8">
    <location>
        <begin position="33"/>
        <end position="58"/>
    </location>
</feature>
<dbReference type="InterPro" id="IPR004299">
    <property type="entry name" value="MBOAT_fam"/>
</dbReference>
<dbReference type="AlphaFoldDB" id="A0A1I5PML4"/>
<name>A0A1I5PML4_9FIRM</name>
<dbReference type="EMBL" id="FOXO01000001">
    <property type="protein sequence ID" value="SFP34776.1"/>
    <property type="molecule type" value="Genomic_DNA"/>
</dbReference>
<evidence type="ECO:0000313" key="10">
    <source>
        <dbReference type="Proteomes" id="UP000182624"/>
    </source>
</evidence>